<dbReference type="PROSITE" id="PS51257">
    <property type="entry name" value="PROKAR_LIPOPROTEIN"/>
    <property type="match status" value="1"/>
</dbReference>
<dbReference type="Proteomes" id="UP000095247">
    <property type="component" value="Unassembled WGS sequence"/>
</dbReference>
<organism evidence="1 2">
    <name type="scientific">Brachyspira hampsonii</name>
    <dbReference type="NCBI Taxonomy" id="1287055"/>
    <lineage>
        <taxon>Bacteria</taxon>
        <taxon>Pseudomonadati</taxon>
        <taxon>Spirochaetota</taxon>
        <taxon>Spirochaetia</taxon>
        <taxon>Brachyspirales</taxon>
        <taxon>Brachyspiraceae</taxon>
        <taxon>Brachyspira</taxon>
    </lineage>
</organism>
<name>A0A1E5NBC5_9SPIR</name>
<sequence length="147" mass="17274">MKRIFITSIIVLFILVSCLEDLDSVRKESLFAFYDNMKNEILNDNINWIEKNSNIENIENIKNIILDDSDSIKKLISSSNKEYSVTINYTIGDNGNQASGYYIIRNTEFSPTYYYIRLVNNSNKWKIESIDKLPLIKYLFLVICKKY</sequence>
<protein>
    <submittedName>
        <fullName evidence="1">Uncharacterized protein</fullName>
    </submittedName>
</protein>
<comment type="caution">
    <text evidence="1">The sequence shown here is derived from an EMBL/GenBank/DDBJ whole genome shotgun (WGS) entry which is preliminary data.</text>
</comment>
<reference evidence="1 2" key="1">
    <citation type="submission" date="2016-08" db="EMBL/GenBank/DDBJ databases">
        <title>Characterization and recognition of Brachyspira hampsonii sp. nov., a novel intestinal spirochete that is pathogenic to pigs.</title>
        <authorList>
            <person name="Mirajkar N."/>
            <person name="La T."/>
            <person name="Phillips N."/>
            <person name="Hampson D."/>
            <person name="Gebhart C."/>
        </authorList>
    </citation>
    <scope>NUCLEOTIDE SEQUENCE [LARGE SCALE GENOMIC DNA]</scope>
    <source>
        <strain evidence="1 2">P280/1</strain>
    </source>
</reference>
<dbReference type="RefSeq" id="WP_069726818.1">
    <property type="nucleotide sequence ID" value="NZ_MDCO01000012.1"/>
</dbReference>
<evidence type="ECO:0000313" key="2">
    <source>
        <dbReference type="Proteomes" id="UP000095247"/>
    </source>
</evidence>
<evidence type="ECO:0000313" key="1">
    <source>
        <dbReference type="EMBL" id="OEJ13479.1"/>
    </source>
</evidence>
<accession>A0A1E5NBC5</accession>
<dbReference type="AlphaFoldDB" id="A0A1E5NBC5"/>
<dbReference type="EMBL" id="MDCO01000012">
    <property type="protein sequence ID" value="OEJ13479.1"/>
    <property type="molecule type" value="Genomic_DNA"/>
</dbReference>
<proteinExistence type="predicted"/>
<gene>
    <name evidence="1" type="ORF">BFL38_01650</name>
</gene>